<dbReference type="EMBL" id="PSNX01000008">
    <property type="protein sequence ID" value="PPE66310.1"/>
    <property type="molecule type" value="Genomic_DNA"/>
</dbReference>
<dbReference type="InterPro" id="IPR021259">
    <property type="entry name" value="DUF2817"/>
</dbReference>
<comment type="caution">
    <text evidence="1">The sequence shown here is derived from an EMBL/GenBank/DDBJ whole genome shotgun (WGS) entry which is preliminary data.</text>
</comment>
<accession>A0A2S5SU91</accession>
<keyword evidence="2" id="KW-1185">Reference proteome</keyword>
<name>A0A2S5SU91_9BURK</name>
<reference evidence="1 2" key="1">
    <citation type="submission" date="2018-02" db="EMBL/GenBank/DDBJ databases">
        <title>Reclassifiation of [Polyangium] brachysporum DSM 7029 as Guopingzhaonella breviflexa gen. nov., sp. nov., a member of the family Comamonadaceae.</title>
        <authorList>
            <person name="Tang B."/>
        </authorList>
    </citation>
    <scope>NUCLEOTIDE SEQUENCE [LARGE SCALE GENOMIC DNA]</scope>
    <source>
        <strain evidence="1 2">BCRC 80649</strain>
    </source>
</reference>
<evidence type="ECO:0000313" key="2">
    <source>
        <dbReference type="Proteomes" id="UP000238605"/>
    </source>
</evidence>
<gene>
    <name evidence="1" type="ORF">C1704_10060</name>
</gene>
<dbReference type="Proteomes" id="UP000238605">
    <property type="component" value="Unassembled WGS sequence"/>
</dbReference>
<dbReference type="SUPFAM" id="SSF53187">
    <property type="entry name" value="Zn-dependent exopeptidases"/>
    <property type="match status" value="1"/>
</dbReference>
<evidence type="ECO:0000313" key="1">
    <source>
        <dbReference type="EMBL" id="PPE66310.1"/>
    </source>
</evidence>
<protein>
    <submittedName>
        <fullName evidence="1">DUF2817 domain-containing protein</fullName>
    </submittedName>
</protein>
<organism evidence="1 2">
    <name type="scientific">Caldimonas caldifontis</name>
    <dbReference type="NCBI Taxonomy" id="1452508"/>
    <lineage>
        <taxon>Bacteria</taxon>
        <taxon>Pseudomonadati</taxon>
        <taxon>Pseudomonadota</taxon>
        <taxon>Betaproteobacteria</taxon>
        <taxon>Burkholderiales</taxon>
        <taxon>Sphaerotilaceae</taxon>
        <taxon>Caldimonas</taxon>
    </lineage>
</organism>
<dbReference type="Pfam" id="PF10994">
    <property type="entry name" value="DUF2817"/>
    <property type="match status" value="1"/>
</dbReference>
<dbReference type="RefSeq" id="WP_104302593.1">
    <property type="nucleotide sequence ID" value="NZ_PSNX01000008.1"/>
</dbReference>
<sequence length="363" mass="40822">MSRIPSAFSQSYAEARTKFLATCDALGLDVEHHLHPLLGRDGETLSMDVVRQGPRDAKRLLILSSACHGVEGFAGSGIQIALLNDARWREAVEASGVAVLYIHALNPYGFSWWRRVTQENVDLNRNFHDFSRPLPRNDAYDEIHTWVLPRDWPPSPEVEAAIQGYIERHGPMAFQAAVSQGQHTHEDGLYYGGRNPTWSNVTLRQVLRDHGRQATDIAWIDLHTGLGPCGHGERIFASRNDAVELERARQWWGPDVTSIYDGSSSSAELTGMMWLSIFDECPQARYTGIALEYGTRPVLDVLNALRAEHWLENHPEVDDERRAAIKQQLRDAFYVDTDAWKEQLVAQALEAGLQALRGLHGAR</sequence>
<dbReference type="OrthoDB" id="4014363at2"/>
<proteinExistence type="predicted"/>
<dbReference type="Gene3D" id="3.40.630.10">
    <property type="entry name" value="Zn peptidases"/>
    <property type="match status" value="1"/>
</dbReference>
<dbReference type="CDD" id="cd06233">
    <property type="entry name" value="M14-like"/>
    <property type="match status" value="1"/>
</dbReference>
<dbReference type="AlphaFoldDB" id="A0A2S5SU91"/>